<protein>
    <submittedName>
        <fullName evidence="4">FAD-binding oxidoreductase</fullName>
    </submittedName>
</protein>
<dbReference type="OrthoDB" id="7421214at2"/>
<dbReference type="Gene3D" id="3.30.9.10">
    <property type="entry name" value="D-Amino Acid Oxidase, subunit A, domain 2"/>
    <property type="match status" value="1"/>
</dbReference>
<dbReference type="EMBL" id="SPVH01000001">
    <property type="protein sequence ID" value="TFW15348.1"/>
    <property type="molecule type" value="Genomic_DNA"/>
</dbReference>
<evidence type="ECO:0000313" key="4">
    <source>
        <dbReference type="EMBL" id="TFW15348.1"/>
    </source>
</evidence>
<accession>A0A4Y9S741</accession>
<dbReference type="GO" id="GO:0016491">
    <property type="term" value="F:oxidoreductase activity"/>
    <property type="evidence" value="ECO:0007669"/>
    <property type="project" value="UniProtKB-KW"/>
</dbReference>
<gene>
    <name evidence="4" type="ORF">EGY25_00600</name>
</gene>
<dbReference type="Pfam" id="PF01266">
    <property type="entry name" value="DAO"/>
    <property type="match status" value="1"/>
</dbReference>
<dbReference type="SUPFAM" id="SSF51905">
    <property type="entry name" value="FAD/NAD(P)-binding domain"/>
    <property type="match status" value="1"/>
</dbReference>
<evidence type="ECO:0000256" key="1">
    <source>
        <dbReference type="ARBA" id="ARBA00023002"/>
    </source>
</evidence>
<reference evidence="4 5" key="1">
    <citation type="submission" date="2019-03" db="EMBL/GenBank/DDBJ databases">
        <title>Draft genome of Brevundimonas sp. a heavy metal resistant soil bacteria.</title>
        <authorList>
            <person name="Soto J."/>
        </authorList>
    </citation>
    <scope>NUCLEOTIDE SEQUENCE [LARGE SCALE GENOMIC DNA]</scope>
    <source>
        <strain evidence="4 5">B-10</strain>
    </source>
</reference>
<evidence type="ECO:0000313" key="5">
    <source>
        <dbReference type="Proteomes" id="UP000298216"/>
    </source>
</evidence>
<proteinExistence type="predicted"/>
<organism evidence="4 5">
    <name type="scientific">Brevundimonas intermedia</name>
    <dbReference type="NCBI Taxonomy" id="74315"/>
    <lineage>
        <taxon>Bacteria</taxon>
        <taxon>Pseudomonadati</taxon>
        <taxon>Pseudomonadota</taxon>
        <taxon>Alphaproteobacteria</taxon>
        <taxon>Caulobacterales</taxon>
        <taxon>Caulobacteraceae</taxon>
        <taxon>Brevundimonas</taxon>
    </lineage>
</organism>
<sequence length="384" mass="40842">MEYDYIVFGGGMAGASVAYELSADARVCLIEREASVGYHATGRSAALFAPSYGGREVRGLTRASHDFFMAPPEGFTHAPLLTRRSAMYIARENQGGALDVMVAEIRRSGGVIDRLTMADALQAVPLLRADYVAGAAIDHDAHDIDVDALHQGFLRGARARGAQIMTGAGDPTVSRRDAVWRVDLATGPVSAPVAINAAGAWGDRVATAFGAQPIGLTPLRRTAVLVDPPFGVDIMGWPAVIDVDETFYFKPDAGKLLISPADETLVEPCDVQPEELDIAIGVDRVQAALRLDVERVNHSWAGLRTFAPDRAPVIGFDPEIDGLFWSVGQGGYGIQTAPAWARTAAALAQGRPLPADIAAEGLDPAHVSPSRFRAEQPSLQRLAQ</sequence>
<keyword evidence="1" id="KW-0560">Oxidoreductase</keyword>
<dbReference type="PANTHER" id="PTHR13847">
    <property type="entry name" value="SARCOSINE DEHYDROGENASE-RELATED"/>
    <property type="match status" value="1"/>
</dbReference>
<dbReference type="Gene3D" id="3.50.50.60">
    <property type="entry name" value="FAD/NAD(P)-binding domain"/>
    <property type="match status" value="1"/>
</dbReference>
<name>A0A4Y9S741_9CAUL</name>
<evidence type="ECO:0000259" key="3">
    <source>
        <dbReference type="Pfam" id="PF01266"/>
    </source>
</evidence>
<comment type="caution">
    <text evidence="4">The sequence shown here is derived from an EMBL/GenBank/DDBJ whole genome shotgun (WGS) entry which is preliminary data.</text>
</comment>
<feature type="region of interest" description="Disordered" evidence="2">
    <location>
        <begin position="364"/>
        <end position="384"/>
    </location>
</feature>
<evidence type="ECO:0000256" key="2">
    <source>
        <dbReference type="SAM" id="MobiDB-lite"/>
    </source>
</evidence>
<keyword evidence="5" id="KW-1185">Reference proteome</keyword>
<feature type="domain" description="FAD dependent oxidoreductase" evidence="3">
    <location>
        <begin position="4"/>
        <end position="347"/>
    </location>
</feature>
<dbReference type="Proteomes" id="UP000298216">
    <property type="component" value="Unassembled WGS sequence"/>
</dbReference>
<dbReference type="AlphaFoldDB" id="A0A4Y9S741"/>
<dbReference type="GO" id="GO:0005737">
    <property type="term" value="C:cytoplasm"/>
    <property type="evidence" value="ECO:0007669"/>
    <property type="project" value="TreeGrafter"/>
</dbReference>
<dbReference type="InterPro" id="IPR006076">
    <property type="entry name" value="FAD-dep_OxRdtase"/>
</dbReference>
<dbReference type="PANTHER" id="PTHR13847:SF287">
    <property type="entry name" value="FAD-DEPENDENT OXIDOREDUCTASE DOMAIN-CONTAINING PROTEIN 1"/>
    <property type="match status" value="1"/>
</dbReference>
<dbReference type="InterPro" id="IPR036188">
    <property type="entry name" value="FAD/NAD-bd_sf"/>
</dbReference>